<feature type="domain" description="LytR/CpsA/Psr regulator C-terminal" evidence="5">
    <location>
        <begin position="459"/>
        <end position="544"/>
    </location>
</feature>
<keyword evidence="7" id="KW-1185">Reference proteome</keyword>
<dbReference type="Proteomes" id="UP001216579">
    <property type="component" value="Unassembled WGS sequence"/>
</dbReference>
<feature type="compositionally biased region" description="Low complexity" evidence="2">
    <location>
        <begin position="10"/>
        <end position="28"/>
    </location>
</feature>
<evidence type="ECO:0000259" key="5">
    <source>
        <dbReference type="Pfam" id="PF13399"/>
    </source>
</evidence>
<dbReference type="PANTHER" id="PTHR33392:SF6">
    <property type="entry name" value="POLYISOPRENYL-TEICHOIC ACID--PEPTIDOGLYCAN TEICHOIC ACID TRANSFERASE TAGU"/>
    <property type="match status" value="1"/>
</dbReference>
<evidence type="ECO:0000259" key="4">
    <source>
        <dbReference type="Pfam" id="PF03816"/>
    </source>
</evidence>
<dbReference type="RefSeq" id="WP_276092076.1">
    <property type="nucleotide sequence ID" value="NZ_JARJBC010000002.1"/>
</dbReference>
<feature type="compositionally biased region" description="Basic and acidic residues" evidence="2">
    <location>
        <begin position="110"/>
        <end position="119"/>
    </location>
</feature>
<dbReference type="InterPro" id="IPR050922">
    <property type="entry name" value="LytR/CpsA/Psr_CW_biosynth"/>
</dbReference>
<keyword evidence="3" id="KW-1133">Transmembrane helix</keyword>
<name>A0ABT5ZEG6_9ACTN</name>
<evidence type="ECO:0000256" key="1">
    <source>
        <dbReference type="ARBA" id="ARBA00006068"/>
    </source>
</evidence>
<protein>
    <submittedName>
        <fullName evidence="6">LytR C-terminal domain-containing protein</fullName>
    </submittedName>
</protein>
<sequence length="546" mass="58255">MSGDQEHYGQDPYAGGYQQGQQGYDPYAPAQQGGYDQAYHQGQQPYAPYPDQQQYPQQGYVQQPYPQEYPQQGYPGHDGYQTYQQPGYQDPAAYPQPSYEEQRYQVPQPRQEEPPRVPEPEPQQPPIRDEEAPREFHTEQFAFVEDEDEQAEDVIDWLKFSESRTERRDERKRRGRTRVVVLVVLLVLALLGGVGYLWQAGKLPGLGKASAAAQAGGAQKRDVIVVHLRQVDSNASSTALLVGNETTGKGTTVLLPNSLSVNPDGNGSTTLGKSVVDQGAGPTRDALNALLGANIQGSWRLDTPYLEILVDAVGDITVDTDTTITSGGKTVVNAGQQQDLNGQAAVAYASYRGPGESQDKQLNRFGQVMQAVLMKMPGDAATATKIIDSLGAIPDPSLSDAQLGATLAHLADQEKAGHYSTTTLPVQADGTLSQQATDTVVKDVLGGTVKNTDTSGIPRVAVRDATGSKKAASSAQVAVVNSGYTYVDGGTASPQARSQVVYGADSQAQTAKELAKTLGLPDSAVSKGQAANNADITVVLGGDYKG</sequence>
<organism evidence="6 7">
    <name type="scientific">Streptomyces silvisoli</name>
    <dbReference type="NCBI Taxonomy" id="3034235"/>
    <lineage>
        <taxon>Bacteria</taxon>
        <taxon>Bacillati</taxon>
        <taxon>Actinomycetota</taxon>
        <taxon>Actinomycetes</taxon>
        <taxon>Kitasatosporales</taxon>
        <taxon>Streptomycetaceae</taxon>
        <taxon>Streptomyces</taxon>
    </lineage>
</organism>
<feature type="compositionally biased region" description="Low complexity" evidence="2">
    <location>
        <begin position="41"/>
        <end position="75"/>
    </location>
</feature>
<proteinExistence type="inferred from homology"/>
<accession>A0ABT5ZEG6</accession>
<reference evidence="6 7" key="1">
    <citation type="submission" date="2023-03" db="EMBL/GenBank/DDBJ databases">
        <title>Draft genome sequence of Streptomyces sp. RB6PN23 isolated from peat swamp forest in Thailand.</title>
        <authorList>
            <person name="Klaysubun C."/>
            <person name="Duangmal K."/>
        </authorList>
    </citation>
    <scope>NUCLEOTIDE SEQUENCE [LARGE SCALE GENOMIC DNA]</scope>
    <source>
        <strain evidence="6 7">RB6PN23</strain>
    </source>
</reference>
<dbReference type="InterPro" id="IPR004474">
    <property type="entry name" value="LytR_CpsA_psr"/>
</dbReference>
<evidence type="ECO:0000313" key="6">
    <source>
        <dbReference type="EMBL" id="MDF3288224.1"/>
    </source>
</evidence>
<feature type="domain" description="Cell envelope-related transcriptional attenuator" evidence="4">
    <location>
        <begin position="275"/>
        <end position="376"/>
    </location>
</feature>
<feature type="transmembrane region" description="Helical" evidence="3">
    <location>
        <begin position="179"/>
        <end position="198"/>
    </location>
</feature>
<comment type="caution">
    <text evidence="6">The sequence shown here is derived from an EMBL/GenBank/DDBJ whole genome shotgun (WGS) entry which is preliminary data.</text>
</comment>
<gene>
    <name evidence="6" type="ORF">P3G67_03065</name>
</gene>
<dbReference type="Pfam" id="PF13399">
    <property type="entry name" value="LytR_C"/>
    <property type="match status" value="1"/>
</dbReference>
<evidence type="ECO:0000256" key="2">
    <source>
        <dbReference type="SAM" id="MobiDB-lite"/>
    </source>
</evidence>
<comment type="similarity">
    <text evidence="1">Belongs to the LytR/CpsA/Psr (LCP) family.</text>
</comment>
<keyword evidence="3" id="KW-0812">Transmembrane</keyword>
<feature type="region of interest" description="Disordered" evidence="2">
    <location>
        <begin position="1"/>
        <end position="132"/>
    </location>
</feature>
<evidence type="ECO:0000313" key="7">
    <source>
        <dbReference type="Proteomes" id="UP001216579"/>
    </source>
</evidence>
<dbReference type="Pfam" id="PF03816">
    <property type="entry name" value="LytR_cpsA_psr"/>
    <property type="match status" value="1"/>
</dbReference>
<dbReference type="InterPro" id="IPR027381">
    <property type="entry name" value="LytR/CpsA/Psr_C"/>
</dbReference>
<keyword evidence="3" id="KW-0472">Membrane</keyword>
<dbReference type="PANTHER" id="PTHR33392">
    <property type="entry name" value="POLYISOPRENYL-TEICHOIC ACID--PEPTIDOGLYCAN TEICHOIC ACID TRANSFERASE TAGU"/>
    <property type="match status" value="1"/>
</dbReference>
<dbReference type="EMBL" id="JARJBC010000002">
    <property type="protein sequence ID" value="MDF3288224.1"/>
    <property type="molecule type" value="Genomic_DNA"/>
</dbReference>
<evidence type="ECO:0000256" key="3">
    <source>
        <dbReference type="SAM" id="Phobius"/>
    </source>
</evidence>
<dbReference type="Gene3D" id="3.40.630.190">
    <property type="entry name" value="LCP protein"/>
    <property type="match status" value="1"/>
</dbReference>